<keyword evidence="4 6" id="KW-1133">Transmembrane helix</keyword>
<evidence type="ECO:0000313" key="9">
    <source>
        <dbReference type="Proteomes" id="UP000101154"/>
    </source>
</evidence>
<dbReference type="InterPro" id="IPR010880">
    <property type="entry name" value="Herpes_UL37_HHV-5-rel"/>
</dbReference>
<organism evidence="7 10">
    <name type="scientific">Rhesus cytomegalovirus (strain 68-1)</name>
    <name type="common">RhCMV</name>
    <dbReference type="NCBI Taxonomy" id="47929"/>
    <lineage>
        <taxon>Viruses</taxon>
        <taxon>Duplodnaviria</taxon>
        <taxon>Heunggongvirae</taxon>
        <taxon>Peploviricota</taxon>
        <taxon>Herviviricetes</taxon>
        <taxon>Herpesvirales</taxon>
        <taxon>Orthoherpesviridae</taxon>
        <taxon>Betaherpesvirinae</taxon>
        <taxon>Cytomegalovirus</taxon>
        <taxon>Cytomegalovirus macacinebeta3</taxon>
    </lineage>
</organism>
<feature type="transmembrane region" description="Helical" evidence="6">
    <location>
        <begin position="12"/>
        <end position="35"/>
    </location>
</feature>
<keyword evidence="5 6" id="KW-0472">Membrane</keyword>
<evidence type="ECO:0000313" key="10">
    <source>
        <dbReference type="Proteomes" id="UP000115582"/>
    </source>
</evidence>
<reference evidence="7 10" key="1">
    <citation type="journal article" date="2006" name="J. Virol.">
        <title>Genomic sequence of rhesus cytomegalovirus 180.92: insights into the coding potential of rhesus cytomegalovirus.</title>
        <authorList>
            <person name="Rivailler P."/>
            <person name="Kaur A."/>
            <person name="Johnson R.P."/>
            <person name="Wang F."/>
        </authorList>
    </citation>
    <scope>NUCLEOTIDE SEQUENCE [LARGE SCALE GENOMIC DNA]</scope>
    <source>
        <strain evidence="7">CMV 180.92</strain>
    </source>
</reference>
<keyword evidence="2 6" id="KW-0812">Transmembrane</keyword>
<sequence length="387" mass="44305">MLRQAFTMPAIPIQYVNCAGALGMVAFGILSYQWIERKRNQGPPLPPWFKEYLREVKRQRGELEEEQEETVLSPADGIAGLVREAFFALKRSLCRLKRIKGLSLECQYGGDVNDTMKCELNCTYNGTLIYQGPCHLAVNKLRLNMTFPKRRRVWHSMILNIGLQYYVGGRIMYRLYMLSNLSTSFTGMLQCICNDSSRNVTQGKIVLQSQAWGQHVLSATSADRRNTNCKWQQGNSTEAENSTVKGYVSTWLERHLDTDRYFLSDVCIRLIYRLKKFEASPVNITDQDYADNTTYGVLEWPTWTQVMQLWSSRVVSSKLTLCAWGLFSISSVALGAFILVALFAGFLGRSQRHIRADIQEMHAARREIRAAQKSKLFYINESADFCD</sequence>
<dbReference type="EMBL" id="DQ120516">
    <property type="protein sequence ID" value="AAZ80560.1"/>
    <property type="molecule type" value="Genomic_DNA"/>
</dbReference>
<evidence type="ECO:0000256" key="6">
    <source>
        <dbReference type="SAM" id="Phobius"/>
    </source>
</evidence>
<organismHost>
    <name type="scientific">Macaca mulatta</name>
    <name type="common">Rhesus macaque</name>
    <dbReference type="NCBI Taxonomy" id="9544"/>
</organismHost>
<evidence type="ECO:0000256" key="3">
    <source>
        <dbReference type="ARBA" id="ARBA00022729"/>
    </source>
</evidence>
<proteinExistence type="predicted"/>
<dbReference type="Proteomes" id="UP000101154">
    <property type="component" value="Segment"/>
</dbReference>
<dbReference type="GO" id="GO:0016020">
    <property type="term" value="C:membrane"/>
    <property type="evidence" value="ECO:0007669"/>
    <property type="project" value="UniProtKB-SubCell"/>
</dbReference>
<evidence type="ECO:0000256" key="4">
    <source>
        <dbReference type="ARBA" id="ARBA00022989"/>
    </source>
</evidence>
<comment type="subcellular location">
    <subcellularLocation>
        <location evidence="1">Membrane</location>
        <topology evidence="1">Single-pass membrane protein</topology>
    </subcellularLocation>
</comment>
<evidence type="ECO:0000313" key="8">
    <source>
        <dbReference type="EMBL" id="AFL03438.1"/>
    </source>
</evidence>
<dbReference type="Proteomes" id="UP000115582">
    <property type="component" value="Segment"/>
</dbReference>
<dbReference type="Pfam" id="PF07413">
    <property type="entry name" value="Herpes_UL37_2"/>
    <property type="match status" value="1"/>
</dbReference>
<keyword evidence="3" id="KW-0732">Signal</keyword>
<name>Q2FAQ8_RHCM6</name>
<accession>Q2FAQ8</accession>
<evidence type="ECO:0000256" key="5">
    <source>
        <dbReference type="ARBA" id="ARBA00023136"/>
    </source>
</evidence>
<reference evidence="8 9" key="2">
    <citation type="journal article" date="2012" name="J. Virol.">
        <title>Reevaluation of the Coding Potential and Proteomic Analysis of the BAC-Derived Rhesus Cytomegalovirus Strain 68-1.</title>
        <authorList>
            <person name="Malouli D."/>
            <person name="Nakayasu E.S."/>
            <person name="Viswanathan K."/>
            <person name="Camp D.G.II."/>
            <person name="Chang W.L."/>
            <person name="Barry P.A."/>
            <person name="Smith R.D."/>
            <person name="Fruh K."/>
        </authorList>
    </citation>
    <scope>NUCLEOTIDE SEQUENCE [LARGE SCALE GENOMIC DNA]</scope>
    <source>
        <strain evidence="8">68-1 BAC</strain>
    </source>
</reference>
<dbReference type="EMBL" id="JQ795930">
    <property type="protein sequence ID" value="AFL03438.1"/>
    <property type="molecule type" value="Genomic_DNA"/>
</dbReference>
<evidence type="ECO:0000256" key="1">
    <source>
        <dbReference type="ARBA" id="ARBA00004167"/>
    </source>
</evidence>
<protein>
    <submittedName>
        <fullName evidence="8">Rh66/Rh62</fullName>
    </submittedName>
    <submittedName>
        <fullName evidence="7">RhUL37</fullName>
    </submittedName>
</protein>
<evidence type="ECO:0000313" key="7">
    <source>
        <dbReference type="EMBL" id="AAZ80560.1"/>
    </source>
</evidence>
<feature type="transmembrane region" description="Helical" evidence="6">
    <location>
        <begin position="323"/>
        <end position="347"/>
    </location>
</feature>
<evidence type="ECO:0000256" key="2">
    <source>
        <dbReference type="ARBA" id="ARBA00022692"/>
    </source>
</evidence>